<dbReference type="PROSITE" id="PS50088">
    <property type="entry name" value="ANK_REPEAT"/>
    <property type="match status" value="3"/>
</dbReference>
<dbReference type="PANTHER" id="PTHR24171:SF10">
    <property type="entry name" value="ANKYRIN REPEAT DOMAIN-CONTAINING PROTEIN 29-LIKE"/>
    <property type="match status" value="1"/>
</dbReference>
<feature type="repeat" description="ANK" evidence="3">
    <location>
        <begin position="201"/>
        <end position="233"/>
    </location>
</feature>
<reference evidence="4 5" key="1">
    <citation type="submission" date="2024-04" db="EMBL/GenBank/DDBJ databases">
        <authorList>
            <consortium name="Genoscope - CEA"/>
            <person name="William W."/>
        </authorList>
    </citation>
    <scope>NUCLEOTIDE SEQUENCE [LARGE SCALE GENOMIC DNA]</scope>
</reference>
<dbReference type="InterPro" id="IPR002110">
    <property type="entry name" value="Ankyrin_rpt"/>
</dbReference>
<protein>
    <submittedName>
        <fullName evidence="4">Uncharacterized protein</fullName>
    </submittedName>
</protein>
<feature type="non-terminal residue" evidence="4">
    <location>
        <position position="244"/>
    </location>
</feature>
<keyword evidence="5" id="KW-1185">Reference proteome</keyword>
<dbReference type="EMBL" id="CAXITT010000195">
    <property type="protein sequence ID" value="CAL1535227.1"/>
    <property type="molecule type" value="Genomic_DNA"/>
</dbReference>
<feature type="repeat" description="ANK" evidence="3">
    <location>
        <begin position="167"/>
        <end position="200"/>
    </location>
</feature>
<name>A0AAV2HNF2_LYMST</name>
<proteinExistence type="predicted"/>
<keyword evidence="1" id="KW-0677">Repeat</keyword>
<evidence type="ECO:0000256" key="1">
    <source>
        <dbReference type="ARBA" id="ARBA00022737"/>
    </source>
</evidence>
<evidence type="ECO:0000256" key="2">
    <source>
        <dbReference type="ARBA" id="ARBA00023043"/>
    </source>
</evidence>
<feature type="repeat" description="ANK" evidence="3">
    <location>
        <begin position="49"/>
        <end position="81"/>
    </location>
</feature>
<dbReference type="Pfam" id="PF12796">
    <property type="entry name" value="Ank_2"/>
    <property type="match status" value="2"/>
</dbReference>
<accession>A0AAV2HNF2</accession>
<gene>
    <name evidence="4" type="ORF">GSLYS_00009187001</name>
</gene>
<feature type="non-terminal residue" evidence="4">
    <location>
        <position position="1"/>
    </location>
</feature>
<dbReference type="SUPFAM" id="SSF48403">
    <property type="entry name" value="Ankyrin repeat"/>
    <property type="match status" value="1"/>
</dbReference>
<dbReference type="PRINTS" id="PR01415">
    <property type="entry name" value="ANKYRIN"/>
</dbReference>
<sequence length="244" mass="26553">QFDCARELFKHGANIDVRLAISAAVSSKRINSLQYLVEKFPLDGKVAITQSSFLHEAIGQSDSQTVKFLLENGAHINLEVNGKTPLMHAMDVGMIDLLIECGADVNLVTSGKGTPLVYALSHDYHRNINNRWRNIEGIELSDCDERIRDILAKLLEHGAKCKEVYHNGQSPLSCAIETDHSISLLKMLLDAGADVNDVGPGSASPLHAASSNCNTEKIEFLIEHGADVNFRDSSGQSPIFGSTN</sequence>
<dbReference type="Gene3D" id="1.25.40.20">
    <property type="entry name" value="Ankyrin repeat-containing domain"/>
    <property type="match status" value="1"/>
</dbReference>
<dbReference type="PROSITE" id="PS50297">
    <property type="entry name" value="ANK_REP_REGION"/>
    <property type="match status" value="3"/>
</dbReference>
<dbReference type="Proteomes" id="UP001497497">
    <property type="component" value="Unassembled WGS sequence"/>
</dbReference>
<keyword evidence="2 3" id="KW-0040">ANK repeat</keyword>
<dbReference type="PANTHER" id="PTHR24171">
    <property type="entry name" value="ANKYRIN REPEAT DOMAIN-CONTAINING PROTEIN 39-RELATED"/>
    <property type="match status" value="1"/>
</dbReference>
<comment type="caution">
    <text evidence="4">The sequence shown here is derived from an EMBL/GenBank/DDBJ whole genome shotgun (WGS) entry which is preliminary data.</text>
</comment>
<evidence type="ECO:0000313" key="4">
    <source>
        <dbReference type="EMBL" id="CAL1535227.1"/>
    </source>
</evidence>
<organism evidence="4 5">
    <name type="scientific">Lymnaea stagnalis</name>
    <name type="common">Great pond snail</name>
    <name type="synonym">Helix stagnalis</name>
    <dbReference type="NCBI Taxonomy" id="6523"/>
    <lineage>
        <taxon>Eukaryota</taxon>
        <taxon>Metazoa</taxon>
        <taxon>Spiralia</taxon>
        <taxon>Lophotrochozoa</taxon>
        <taxon>Mollusca</taxon>
        <taxon>Gastropoda</taxon>
        <taxon>Heterobranchia</taxon>
        <taxon>Euthyneura</taxon>
        <taxon>Panpulmonata</taxon>
        <taxon>Hygrophila</taxon>
        <taxon>Lymnaeoidea</taxon>
        <taxon>Lymnaeidae</taxon>
        <taxon>Lymnaea</taxon>
    </lineage>
</organism>
<dbReference type="SMART" id="SM00248">
    <property type="entry name" value="ANK"/>
    <property type="match status" value="4"/>
</dbReference>
<evidence type="ECO:0000256" key="3">
    <source>
        <dbReference type="PROSITE-ProRule" id="PRU00023"/>
    </source>
</evidence>
<evidence type="ECO:0000313" key="5">
    <source>
        <dbReference type="Proteomes" id="UP001497497"/>
    </source>
</evidence>
<dbReference type="InterPro" id="IPR036770">
    <property type="entry name" value="Ankyrin_rpt-contain_sf"/>
</dbReference>
<dbReference type="AlphaFoldDB" id="A0AAV2HNF2"/>